<dbReference type="Pfam" id="PF13420">
    <property type="entry name" value="Acetyltransf_4"/>
    <property type="match status" value="1"/>
</dbReference>
<dbReference type="EMBL" id="JAPDHZ010000006">
    <property type="protein sequence ID" value="MDG0794584.1"/>
    <property type="molecule type" value="Genomic_DNA"/>
</dbReference>
<keyword evidence="2" id="KW-1185">Reference proteome</keyword>
<organism evidence="1 2">
    <name type="scientific">Cohnella ginsengisoli</name>
    <dbReference type="NCBI Taxonomy" id="425004"/>
    <lineage>
        <taxon>Bacteria</taxon>
        <taxon>Bacillati</taxon>
        <taxon>Bacillota</taxon>
        <taxon>Bacilli</taxon>
        <taxon>Bacillales</taxon>
        <taxon>Paenibacillaceae</taxon>
        <taxon>Cohnella</taxon>
    </lineage>
</organism>
<dbReference type="InterPro" id="IPR016181">
    <property type="entry name" value="Acyl_CoA_acyltransferase"/>
</dbReference>
<dbReference type="SUPFAM" id="SSF55729">
    <property type="entry name" value="Acyl-CoA N-acyltransferases (Nat)"/>
    <property type="match status" value="1"/>
</dbReference>
<evidence type="ECO:0000313" key="2">
    <source>
        <dbReference type="Proteomes" id="UP001153387"/>
    </source>
</evidence>
<proteinExistence type="predicted"/>
<accession>A0A9X4QPP5</accession>
<gene>
    <name evidence="1" type="ORF">OMP38_29900</name>
</gene>
<reference evidence="1 2" key="1">
    <citation type="submission" date="2022-10" db="EMBL/GenBank/DDBJ databases">
        <title>Comparative genomic analysis of Cohnella hashimotonis sp. nov., isolated from the International Space Station.</title>
        <authorList>
            <person name="Simpson A."/>
            <person name="Venkateswaran K."/>
        </authorList>
    </citation>
    <scope>NUCLEOTIDE SEQUENCE [LARGE SCALE GENOMIC DNA]</scope>
    <source>
        <strain evidence="1 2">DSM 18997</strain>
    </source>
</reference>
<comment type="caution">
    <text evidence="1">The sequence shown here is derived from an EMBL/GenBank/DDBJ whole genome shotgun (WGS) entry which is preliminary data.</text>
</comment>
<dbReference type="Gene3D" id="3.40.630.30">
    <property type="match status" value="1"/>
</dbReference>
<dbReference type="Proteomes" id="UP001153387">
    <property type="component" value="Unassembled WGS sequence"/>
</dbReference>
<evidence type="ECO:0000313" key="1">
    <source>
        <dbReference type="EMBL" id="MDG0794584.1"/>
    </source>
</evidence>
<sequence length="192" mass="22434">MNYRHLSQARFALDGYSVTPIRLQDMYRIKTWRNEQIDVLRQTKPLTDEDQRAYFERVVEPSFADCEPRIMLFSYFQNEALIGYGGLTNIDWGHGRAEISYLVETSRSFESDSKRYGEDFGHFLALMKSIAFDELRLYRLYTETFDIRPVHVGVLERCGFLPEGRLRGHVKIGGAHVDSLMHGCLREEKQNV</sequence>
<name>A0A9X4QPP5_9BACL</name>
<dbReference type="RefSeq" id="WP_277568317.1">
    <property type="nucleotide sequence ID" value="NZ_JAPDHZ010000006.1"/>
</dbReference>
<protein>
    <submittedName>
        <fullName evidence="1">GNAT family N-acetyltransferase</fullName>
    </submittedName>
</protein>
<dbReference type="AlphaFoldDB" id="A0A9X4QPP5"/>